<feature type="compositionally biased region" description="Basic and acidic residues" evidence="1">
    <location>
        <begin position="1"/>
        <end position="11"/>
    </location>
</feature>
<evidence type="ECO:0000313" key="2">
    <source>
        <dbReference type="EMBL" id="PIT92072.1"/>
    </source>
</evidence>
<evidence type="ECO:0000313" key="3">
    <source>
        <dbReference type="Proteomes" id="UP000228635"/>
    </source>
</evidence>
<evidence type="ECO:0000256" key="1">
    <source>
        <dbReference type="SAM" id="MobiDB-lite"/>
    </source>
</evidence>
<protein>
    <submittedName>
        <fullName evidence="2">Uncharacterized protein</fullName>
    </submittedName>
</protein>
<dbReference type="EMBL" id="PFBA01000035">
    <property type="protein sequence ID" value="PIT92072.1"/>
    <property type="molecule type" value="Genomic_DNA"/>
</dbReference>
<accession>A0A2M6WH05</accession>
<dbReference type="Proteomes" id="UP000228635">
    <property type="component" value="Unassembled WGS sequence"/>
</dbReference>
<name>A0A2M6WH05_9BACT</name>
<proteinExistence type="predicted"/>
<dbReference type="AlphaFoldDB" id="A0A2M6WH05"/>
<organism evidence="2 3">
    <name type="scientific">Candidatus Harrisonbacteria bacterium CG10_big_fil_rev_8_21_14_0_10_42_17</name>
    <dbReference type="NCBI Taxonomy" id="1974584"/>
    <lineage>
        <taxon>Bacteria</taxon>
        <taxon>Candidatus Harrisoniibacteriota</taxon>
    </lineage>
</organism>
<sequence>MSSKFESHYERVVGGSSEDQSEARKELQAWLEEHDYEDTKPYERSASETDANIIALAESWVDHYVTSYGGNPKPFPPESILILEEGSVPLVTEGKLRGGFHSLLSQRIAVERSQSDVSFAACVAHELLHAKSYKAVQVFKDGDIGPYRSGLRVFDRTDEGHYFTDLEEAIVVESTDRFFKTELIQNPLFISEINALTVVKRWVKKSMEIRNFSEDRQRDILDQLYSLPHLETIAQALEGEVDSDDPEMYKIGYIDSILIKAIQEENIGSPGRERERKAFKDTLEEILEKSGRKFTSTDEVFEEFARANFSGNLLPLARTIENILGKGAFRKIANKFRQEFSD</sequence>
<reference evidence="3" key="1">
    <citation type="submission" date="2017-09" db="EMBL/GenBank/DDBJ databases">
        <title>Depth-based differentiation of microbial function through sediment-hosted aquifers and enrichment of novel symbionts in the deep terrestrial subsurface.</title>
        <authorList>
            <person name="Probst A.J."/>
            <person name="Ladd B."/>
            <person name="Jarett J.K."/>
            <person name="Geller-Mcgrath D.E."/>
            <person name="Sieber C.M.K."/>
            <person name="Emerson J.B."/>
            <person name="Anantharaman K."/>
            <person name="Thomas B.C."/>
            <person name="Malmstrom R."/>
            <person name="Stieglmeier M."/>
            <person name="Klingl A."/>
            <person name="Woyke T."/>
            <person name="Ryan C.M."/>
            <person name="Banfield J.F."/>
        </authorList>
    </citation>
    <scope>NUCLEOTIDE SEQUENCE [LARGE SCALE GENOMIC DNA]</scope>
</reference>
<gene>
    <name evidence="2" type="ORF">COU08_04430</name>
</gene>
<feature type="region of interest" description="Disordered" evidence="1">
    <location>
        <begin position="1"/>
        <end position="26"/>
    </location>
</feature>
<comment type="caution">
    <text evidence="2">The sequence shown here is derived from an EMBL/GenBank/DDBJ whole genome shotgun (WGS) entry which is preliminary data.</text>
</comment>